<evidence type="ECO:0000259" key="3">
    <source>
        <dbReference type="PROSITE" id="PS51253"/>
    </source>
</evidence>
<evidence type="ECO:0000256" key="1">
    <source>
        <dbReference type="ARBA" id="ARBA00004123"/>
    </source>
</evidence>
<reference evidence="4 5" key="1">
    <citation type="journal article" date="2019" name="Sci. Rep.">
        <title>Orb-weaving spider Araneus ventricosus genome elucidates the spidroin gene catalogue.</title>
        <authorList>
            <person name="Kono N."/>
            <person name="Nakamura H."/>
            <person name="Ohtoshi R."/>
            <person name="Moran D.A.P."/>
            <person name="Shinohara A."/>
            <person name="Yoshida Y."/>
            <person name="Fujiwara M."/>
            <person name="Mori M."/>
            <person name="Tomita M."/>
            <person name="Arakawa K."/>
        </authorList>
    </citation>
    <scope>NUCLEOTIDE SEQUENCE [LARGE SCALE GENOMIC DNA]</scope>
</reference>
<dbReference type="OrthoDB" id="8066856at2759"/>
<evidence type="ECO:0000256" key="2">
    <source>
        <dbReference type="ARBA" id="ARBA00023125"/>
    </source>
</evidence>
<dbReference type="EMBL" id="BGPR01007583">
    <property type="protein sequence ID" value="GBN28018.1"/>
    <property type="molecule type" value="Genomic_DNA"/>
</dbReference>
<feature type="domain" description="HTH CENPB-type" evidence="3">
    <location>
        <begin position="59"/>
        <end position="130"/>
    </location>
</feature>
<gene>
    <name evidence="4" type="ORF">AVEN_82003_1</name>
</gene>
<dbReference type="GO" id="GO:0005634">
    <property type="term" value="C:nucleus"/>
    <property type="evidence" value="ECO:0007669"/>
    <property type="project" value="UniProtKB-SubCell"/>
</dbReference>
<keyword evidence="2" id="KW-0238">DNA-binding</keyword>
<keyword evidence="5" id="KW-1185">Reference proteome</keyword>
<dbReference type="Proteomes" id="UP000499080">
    <property type="component" value="Unassembled WGS sequence"/>
</dbReference>
<dbReference type="Gene3D" id="1.10.10.60">
    <property type="entry name" value="Homeodomain-like"/>
    <property type="match status" value="2"/>
</dbReference>
<dbReference type="InterPro" id="IPR050863">
    <property type="entry name" value="CenT-Element_Derived"/>
</dbReference>
<dbReference type="PROSITE" id="PS51253">
    <property type="entry name" value="HTH_CENPB"/>
    <property type="match status" value="1"/>
</dbReference>
<dbReference type="Pfam" id="PF03221">
    <property type="entry name" value="HTH_Tnp_Tc5"/>
    <property type="match status" value="1"/>
</dbReference>
<dbReference type="InterPro" id="IPR006600">
    <property type="entry name" value="HTH_CenpB_DNA-bd_dom"/>
</dbReference>
<comment type="caution">
    <text evidence="4">The sequence shown here is derived from an EMBL/GenBank/DDBJ whole genome shotgun (WGS) entry which is preliminary data.</text>
</comment>
<comment type="subcellular location">
    <subcellularLocation>
        <location evidence="1">Nucleus</location>
    </subcellularLocation>
</comment>
<name>A0A4Y2MLH8_ARAVE</name>
<dbReference type="AlphaFoldDB" id="A0A4Y2MLH8"/>
<sequence>MDEKRTDLSVKEKIEILNRYESLLKMSERDAAAQLKISQPLLCKILKNREDLLRRAKENNTNCKRNICSKDEKAPKLWFTNIQERGSPISGPLMRQKAEDLAAKMGQKAFVASDGWFHRWRKRENVVFKQTHGEQKSADVAAADQWIEKEWAKPHCIISPKRCVQCRQKWTVL</sequence>
<evidence type="ECO:0000313" key="5">
    <source>
        <dbReference type="Proteomes" id="UP000499080"/>
    </source>
</evidence>
<evidence type="ECO:0000313" key="4">
    <source>
        <dbReference type="EMBL" id="GBN28018.1"/>
    </source>
</evidence>
<dbReference type="PANTHER" id="PTHR19303">
    <property type="entry name" value="TRANSPOSON"/>
    <property type="match status" value="1"/>
</dbReference>
<dbReference type="SUPFAM" id="SSF46689">
    <property type="entry name" value="Homeodomain-like"/>
    <property type="match status" value="2"/>
</dbReference>
<accession>A0A4Y2MLH8</accession>
<protein>
    <recommendedName>
        <fullName evidence="3">HTH CENPB-type domain-containing protein</fullName>
    </recommendedName>
</protein>
<organism evidence="4 5">
    <name type="scientific">Araneus ventricosus</name>
    <name type="common">Orbweaver spider</name>
    <name type="synonym">Epeira ventricosa</name>
    <dbReference type="NCBI Taxonomy" id="182803"/>
    <lineage>
        <taxon>Eukaryota</taxon>
        <taxon>Metazoa</taxon>
        <taxon>Ecdysozoa</taxon>
        <taxon>Arthropoda</taxon>
        <taxon>Chelicerata</taxon>
        <taxon>Arachnida</taxon>
        <taxon>Araneae</taxon>
        <taxon>Araneomorphae</taxon>
        <taxon>Entelegynae</taxon>
        <taxon>Araneoidea</taxon>
        <taxon>Araneidae</taxon>
        <taxon>Araneus</taxon>
    </lineage>
</organism>
<dbReference type="GO" id="GO:0003677">
    <property type="term" value="F:DNA binding"/>
    <property type="evidence" value="ECO:0007669"/>
    <property type="project" value="UniProtKB-KW"/>
</dbReference>
<dbReference type="PANTHER" id="PTHR19303:SF73">
    <property type="entry name" value="PROTEIN PDC2"/>
    <property type="match status" value="1"/>
</dbReference>
<dbReference type="SMART" id="SM00674">
    <property type="entry name" value="CENPB"/>
    <property type="match status" value="1"/>
</dbReference>
<dbReference type="InterPro" id="IPR009057">
    <property type="entry name" value="Homeodomain-like_sf"/>
</dbReference>
<proteinExistence type="predicted"/>